<proteinExistence type="predicted"/>
<reference evidence="2 3" key="1">
    <citation type="journal article" date="2013" name="PLoS Genet.">
        <title>The genome and development-dependent transcriptomes of Pyronema confluens: a window into fungal evolution.</title>
        <authorList>
            <person name="Traeger S."/>
            <person name="Altegoer F."/>
            <person name="Freitag M."/>
            <person name="Gabaldon T."/>
            <person name="Kempken F."/>
            <person name="Kumar A."/>
            <person name="Marcet-Houben M."/>
            <person name="Poggeler S."/>
            <person name="Stajich J.E."/>
            <person name="Nowrousian M."/>
        </authorList>
    </citation>
    <scope>NUCLEOTIDE SEQUENCE [LARGE SCALE GENOMIC DNA]</scope>
    <source>
        <strain evidence="3">CBS 100304</strain>
        <tissue evidence="2">Vegetative mycelium</tissue>
    </source>
</reference>
<dbReference type="AlphaFoldDB" id="U4L328"/>
<keyword evidence="3" id="KW-1185">Reference proteome</keyword>
<dbReference type="OrthoDB" id="10298204at2759"/>
<accession>U4L328</accession>
<dbReference type="Proteomes" id="UP000018144">
    <property type="component" value="Unassembled WGS sequence"/>
</dbReference>
<dbReference type="eggNOG" id="ENOG502SW1V">
    <property type="taxonomic scope" value="Eukaryota"/>
</dbReference>
<sequence>MIQLISGVGDIVAIARFFHAIHENYKDADRDFETFQRAAKDFGYALDKLGKALMQYKEMVQMPQSPVSSVRSRPSPPVTPERDSISLKAIMETFQKLQTDTEKFVAKYHNNNMHTVMRVFYQAAGTMAGDLRELREQMMLQMQIVQITTQAVLTQISCETQKRQAESSKRQEEIHNQQSAMITDLSKQVMNLSRLQRPGASRAASWHNTMARRASAVNGPTIVVQPPETTEQDVKWLHEQFSSKPITTPQMLDLSCRWYLKARDALPTIDKDRDVHQIYIDLSKAYWILHQVMTKDAFAEIRSIPAALQDITCLSQDITEALHALWINAQAPSLADLKELVKSQPHRFDLELPGGDISPLTLQTTRLDGDPLDHGVMKLQLDLPTRTGRNRQLSIYIPDTPKSEDIYLVELHRFLGNTTEPANKETYPVTRSQARLIPYYVWNSLKYEEVDSQRLRVAIQPTERPHQRSYTFRNKNDMFAFNQSLTGFKVKAGIPAVDKVTIKISWLTEVHYTRARLQLWFEDLSGDIPMGPISAATFPTSMSPRPMSMDLDEGRSETTSDSFSKLSNTPSLHRSERLEKIESAQVVLYTVDLEGRQCIYFTSLDDCKLDPLSCCGRNKKGQAANITCCDRLVLIPSRKNYLPLYKLSQKGEESLGIPLAENFLKYDRVGREAPRPFGKKMPVKWCAVKFRDKAEKALFVRNFDEVCDLRNRKIKMQQKKLRRAQTGGN</sequence>
<feature type="compositionally biased region" description="Polar residues" evidence="1">
    <location>
        <begin position="559"/>
        <end position="569"/>
    </location>
</feature>
<name>U4L328_PYROM</name>
<evidence type="ECO:0000256" key="1">
    <source>
        <dbReference type="SAM" id="MobiDB-lite"/>
    </source>
</evidence>
<gene>
    <name evidence="2" type="ORF">PCON_10466</name>
</gene>
<organism evidence="2 3">
    <name type="scientific">Pyronema omphalodes (strain CBS 100304)</name>
    <name type="common">Pyronema confluens</name>
    <dbReference type="NCBI Taxonomy" id="1076935"/>
    <lineage>
        <taxon>Eukaryota</taxon>
        <taxon>Fungi</taxon>
        <taxon>Dikarya</taxon>
        <taxon>Ascomycota</taxon>
        <taxon>Pezizomycotina</taxon>
        <taxon>Pezizomycetes</taxon>
        <taxon>Pezizales</taxon>
        <taxon>Pyronemataceae</taxon>
        <taxon>Pyronema</taxon>
    </lineage>
</organism>
<protein>
    <submittedName>
        <fullName evidence="2">Uncharacterized protein</fullName>
    </submittedName>
</protein>
<evidence type="ECO:0000313" key="3">
    <source>
        <dbReference type="Proteomes" id="UP000018144"/>
    </source>
</evidence>
<feature type="region of interest" description="Disordered" evidence="1">
    <location>
        <begin position="550"/>
        <end position="569"/>
    </location>
</feature>
<dbReference type="EMBL" id="HF935572">
    <property type="protein sequence ID" value="CCX10872.1"/>
    <property type="molecule type" value="Genomic_DNA"/>
</dbReference>
<evidence type="ECO:0000313" key="2">
    <source>
        <dbReference type="EMBL" id="CCX10872.1"/>
    </source>
</evidence>